<proteinExistence type="predicted"/>
<organism evidence="1 2">
    <name type="scientific">Trichothecium roseum</name>
    <dbReference type="NCBI Taxonomy" id="47278"/>
    <lineage>
        <taxon>Eukaryota</taxon>
        <taxon>Fungi</taxon>
        <taxon>Dikarya</taxon>
        <taxon>Ascomycota</taxon>
        <taxon>Pezizomycotina</taxon>
        <taxon>Sordariomycetes</taxon>
        <taxon>Hypocreomycetidae</taxon>
        <taxon>Hypocreales</taxon>
        <taxon>Hypocreales incertae sedis</taxon>
        <taxon>Trichothecium</taxon>
    </lineage>
</organism>
<evidence type="ECO:0000313" key="1">
    <source>
        <dbReference type="EMBL" id="KAI9902664.1"/>
    </source>
</evidence>
<keyword evidence="2" id="KW-1185">Reference proteome</keyword>
<protein>
    <submittedName>
        <fullName evidence="1">Uncharacterized protein</fullName>
    </submittedName>
</protein>
<comment type="caution">
    <text evidence="1">The sequence shown here is derived from an EMBL/GenBank/DDBJ whole genome shotgun (WGS) entry which is preliminary data.</text>
</comment>
<dbReference type="EMBL" id="CM047941">
    <property type="protein sequence ID" value="KAI9902664.1"/>
    <property type="molecule type" value="Genomic_DNA"/>
</dbReference>
<evidence type="ECO:0000313" key="2">
    <source>
        <dbReference type="Proteomes" id="UP001163324"/>
    </source>
</evidence>
<sequence length="756" mass="81257">MQRVSAFLPSWEKRSSSFGSKVGGGGFFGWGAGNRSSTSTTASVSNALAKVNVAAANAGQPGRVQKEAFWPATLDLECEKAARIIKSFCADGYLAPVDNEGEISDGPSSDEPITPAKVPKKIPKRILQNAAGIAVFTCMRSGLWMTGSGGSGILIARKSDGTWSPPSGIMLHTPSLSFIIGVDIYDCVLVVNDLAALESITRPRVCLGEDVDLMQGPLVPLESPDFEANLKELGNSVMTYMKARGQEQNVNLNGSILTERANENERFYQSSVTQMDVLSGSVDRQVQETQALFEVIKMAEGRTDFDASLISKIAVEVAPGDAMIASPRSAKSAKSATSSVQFGLPSVADPDPFGILALEMAGMEIREAGTKLRPASSQIDFHSRPASGASRLNRESGASFMTRSGRESYMSSRTVKSQMTDAGTQTNVTPGTSPSPGQSDDGDVRTSFDTKPERVEEEEEEIDYTTVDLTPIKHLSHPSNIVEELSDDESKDLAVSQLRVPAKDDDDRASRTSSLYDEGASRNDSDSSNSDDDEEYEEPVVYEVAAVQPARTQAVASRMIQAKGAVVTIPKRVPPPLPSRNPARASRASKSEIGDVSDLYSPQRSSFNGSDVNITEEGLHSIVNTDRLSIASAYHSRSNSLQQEGSHSRTNSLQGSSRPASFHSGESKLLANEHLSIVSPKHSRSNSLNGETSRPASIKSQESKDLDIEKVESKPEEERDEKIEVKDSEKTEISQPAETSQTSSPEIRVSMDDSAS</sequence>
<reference evidence="1" key="1">
    <citation type="submission" date="2022-10" db="EMBL/GenBank/DDBJ databases">
        <title>Complete Genome of Trichothecium roseum strain YXFP-22015, a Plant Pathogen Isolated from Citrus.</title>
        <authorList>
            <person name="Wang Y."/>
            <person name="Zhu L."/>
        </authorList>
    </citation>
    <scope>NUCLEOTIDE SEQUENCE</scope>
    <source>
        <strain evidence="1">YXFP-22015</strain>
    </source>
</reference>
<dbReference type="Proteomes" id="UP001163324">
    <property type="component" value="Chromosome 2"/>
</dbReference>
<gene>
    <name evidence="1" type="ORF">N3K66_002016</name>
</gene>
<name>A0ACC0V8F3_9HYPO</name>
<accession>A0ACC0V8F3</accession>